<comment type="caution">
    <text evidence="1">The sequence shown here is derived from an EMBL/GenBank/DDBJ whole genome shotgun (WGS) entry which is preliminary data.</text>
</comment>
<organism evidence="1 2">
    <name type="scientific">Brachybacterium tyrofermentans</name>
    <dbReference type="NCBI Taxonomy" id="47848"/>
    <lineage>
        <taxon>Bacteria</taxon>
        <taxon>Bacillati</taxon>
        <taxon>Actinomycetota</taxon>
        <taxon>Actinomycetes</taxon>
        <taxon>Micrococcales</taxon>
        <taxon>Dermabacteraceae</taxon>
        <taxon>Brachybacterium</taxon>
    </lineage>
</organism>
<proteinExistence type="predicted"/>
<gene>
    <name evidence="1" type="ORF">ACFPK8_01655</name>
</gene>
<name>A0ABW0F9U8_9MICO</name>
<evidence type="ECO:0000313" key="2">
    <source>
        <dbReference type="Proteomes" id="UP001595937"/>
    </source>
</evidence>
<sequence>MLQSWRQEQKWFAPRIGRELAGGHGFAYYVRTVTWRLNWIGLNPIRYITPDGEKRQSPAKMTAPCPDQMLLDVEKIGKSPDGG</sequence>
<accession>A0ABW0F9U8</accession>
<dbReference type="EMBL" id="JBHSLN010000007">
    <property type="protein sequence ID" value="MFC5296207.1"/>
    <property type="molecule type" value="Genomic_DNA"/>
</dbReference>
<evidence type="ECO:0000313" key="1">
    <source>
        <dbReference type="EMBL" id="MFC5296207.1"/>
    </source>
</evidence>
<dbReference type="Proteomes" id="UP001595937">
    <property type="component" value="Unassembled WGS sequence"/>
</dbReference>
<keyword evidence="2" id="KW-1185">Reference proteome</keyword>
<protein>
    <recommendedName>
        <fullName evidence="3">Transposase</fullName>
    </recommendedName>
</protein>
<evidence type="ECO:0008006" key="3">
    <source>
        <dbReference type="Google" id="ProtNLM"/>
    </source>
</evidence>
<reference evidence="2" key="1">
    <citation type="journal article" date="2019" name="Int. J. Syst. Evol. Microbiol.">
        <title>The Global Catalogue of Microorganisms (GCM) 10K type strain sequencing project: providing services to taxonomists for standard genome sequencing and annotation.</title>
        <authorList>
            <consortium name="The Broad Institute Genomics Platform"/>
            <consortium name="The Broad Institute Genome Sequencing Center for Infectious Disease"/>
            <person name="Wu L."/>
            <person name="Ma J."/>
        </authorList>
    </citation>
    <scope>NUCLEOTIDE SEQUENCE [LARGE SCALE GENOMIC DNA]</scope>
    <source>
        <strain evidence="2">CGMCC 1.16455</strain>
    </source>
</reference>